<feature type="binding site" evidence="9">
    <location>
        <begin position="214"/>
        <end position="229"/>
    </location>
    <ligand>
        <name>FAD</name>
        <dbReference type="ChEBI" id="CHEBI:57692"/>
    </ligand>
</feature>
<comment type="similarity">
    <text evidence="1">Belongs to the class-II pyridine nucleotide-disulfide oxidoreductase family.</text>
</comment>
<dbReference type="CDD" id="cd03026">
    <property type="entry name" value="AhpF_NTD_C"/>
    <property type="match status" value="1"/>
</dbReference>
<dbReference type="PIRSF" id="PIRSF000238">
    <property type="entry name" value="AhpF"/>
    <property type="match status" value="1"/>
</dbReference>
<dbReference type="NCBIfam" id="TIGR03140">
    <property type="entry name" value="AhpF"/>
    <property type="match status" value="1"/>
</dbReference>
<dbReference type="PRINTS" id="PR00368">
    <property type="entry name" value="FADPNR"/>
</dbReference>
<dbReference type="InterPro" id="IPR012081">
    <property type="entry name" value="Alkyl_hydroperoxide_Rdtase_suF"/>
</dbReference>
<feature type="disulfide bond" description="Redox-active" evidence="10">
    <location>
        <begin position="342"/>
        <end position="345"/>
    </location>
</feature>
<dbReference type="FunFam" id="3.50.50.60:FF:000007">
    <property type="entry name" value="Alkyl hydroperoxide reductase, F subunit"/>
    <property type="match status" value="1"/>
</dbReference>
<name>A0A0R2A2W1_9LACO</name>
<evidence type="ECO:0000256" key="6">
    <source>
        <dbReference type="ARBA" id="ARBA00023027"/>
    </source>
</evidence>
<dbReference type="EMBL" id="AYYY01000029">
    <property type="protein sequence ID" value="KRM61296.1"/>
    <property type="molecule type" value="Genomic_DNA"/>
</dbReference>
<comment type="caution">
    <text evidence="13">The sequence shown here is derived from an EMBL/GenBank/DDBJ whole genome shotgun (WGS) entry which is preliminary data.</text>
</comment>
<feature type="binding site" evidence="9">
    <location>
        <begin position="474"/>
        <end position="484"/>
    </location>
    <ligand>
        <name>FAD</name>
        <dbReference type="ChEBI" id="CHEBI:57692"/>
    </ligand>
</feature>
<dbReference type="InterPro" id="IPR012336">
    <property type="entry name" value="Thioredoxin-like_fold"/>
</dbReference>
<evidence type="ECO:0000256" key="10">
    <source>
        <dbReference type="PIRSR" id="PIRSR000238-2"/>
    </source>
</evidence>
<dbReference type="PANTHER" id="PTHR48105">
    <property type="entry name" value="THIOREDOXIN REDUCTASE 1-RELATED-RELATED"/>
    <property type="match status" value="1"/>
</dbReference>
<feature type="domain" description="Thioredoxin-like fold" evidence="12">
    <location>
        <begin position="126"/>
        <end position="193"/>
    </location>
</feature>
<dbReference type="InterPro" id="IPR050097">
    <property type="entry name" value="Ferredoxin-NADP_redctase_2"/>
</dbReference>
<dbReference type="Pfam" id="PF07992">
    <property type="entry name" value="Pyr_redox_2"/>
    <property type="match status" value="1"/>
</dbReference>
<dbReference type="GO" id="GO:0050660">
    <property type="term" value="F:flavin adenine dinucleotide binding"/>
    <property type="evidence" value="ECO:0007669"/>
    <property type="project" value="InterPro"/>
</dbReference>
<dbReference type="PROSITE" id="PS51354">
    <property type="entry name" value="GLUTAREDOXIN_2"/>
    <property type="match status" value="1"/>
</dbReference>
<keyword evidence="9" id="KW-0521">NADP</keyword>
<dbReference type="GO" id="GO:0032991">
    <property type="term" value="C:protein-containing complex"/>
    <property type="evidence" value="ECO:0007669"/>
    <property type="project" value="UniProtKB-ARBA"/>
</dbReference>
<evidence type="ECO:0000313" key="13">
    <source>
        <dbReference type="EMBL" id="KRM61296.1"/>
    </source>
</evidence>
<evidence type="ECO:0000259" key="11">
    <source>
        <dbReference type="Pfam" id="PF07992"/>
    </source>
</evidence>
<keyword evidence="3" id="KW-0285">Flavoprotein</keyword>
<dbReference type="GO" id="GO:0102039">
    <property type="term" value="F:NADH-dependent peroxiredoxin activity"/>
    <property type="evidence" value="ECO:0007669"/>
    <property type="project" value="InterPro"/>
</dbReference>
<evidence type="ECO:0000256" key="9">
    <source>
        <dbReference type="PIRSR" id="PIRSR000238-1"/>
    </source>
</evidence>
<dbReference type="InterPro" id="IPR036249">
    <property type="entry name" value="Thioredoxin-like_sf"/>
</dbReference>
<dbReference type="Pfam" id="PF13192">
    <property type="entry name" value="Thioredoxin_3"/>
    <property type="match status" value="1"/>
</dbReference>
<keyword evidence="8 10" id="KW-0676">Redox-active center</keyword>
<dbReference type="AlphaFoldDB" id="A0A0R2A2W1"/>
<evidence type="ECO:0000256" key="4">
    <source>
        <dbReference type="ARBA" id="ARBA00022827"/>
    </source>
</evidence>
<protein>
    <submittedName>
        <fullName evidence="13">Alkyl hydroperoxide reductase subunit F</fullName>
    </submittedName>
</protein>
<organism evidence="13 14">
    <name type="scientific">Paucilactobacillus vaccinostercus DSM 20634</name>
    <dbReference type="NCBI Taxonomy" id="1423813"/>
    <lineage>
        <taxon>Bacteria</taxon>
        <taxon>Bacillati</taxon>
        <taxon>Bacillota</taxon>
        <taxon>Bacilli</taxon>
        <taxon>Lactobacillales</taxon>
        <taxon>Lactobacillaceae</taxon>
        <taxon>Paucilactobacillus</taxon>
    </lineage>
</organism>
<dbReference type="InterPro" id="IPR023753">
    <property type="entry name" value="FAD/NAD-binding_dom"/>
</dbReference>
<dbReference type="PROSITE" id="PS00573">
    <property type="entry name" value="PYRIDINE_REDOX_2"/>
    <property type="match status" value="1"/>
</dbReference>
<dbReference type="SUPFAM" id="SSF51905">
    <property type="entry name" value="FAD/NAD(P)-binding domain"/>
    <property type="match status" value="1"/>
</dbReference>
<dbReference type="CDD" id="cd02974">
    <property type="entry name" value="AhpF_NTD_N"/>
    <property type="match status" value="1"/>
</dbReference>
<evidence type="ECO:0000256" key="5">
    <source>
        <dbReference type="ARBA" id="ARBA00023002"/>
    </source>
</evidence>
<dbReference type="GO" id="GO:0000302">
    <property type="term" value="P:response to reactive oxygen species"/>
    <property type="evidence" value="ECO:0007669"/>
    <property type="project" value="InterPro"/>
</dbReference>
<dbReference type="InterPro" id="IPR008255">
    <property type="entry name" value="Pyr_nucl-diS_OxRdtase_2_AS"/>
</dbReference>
<evidence type="ECO:0000256" key="2">
    <source>
        <dbReference type="ARBA" id="ARBA00011738"/>
    </source>
</evidence>
<dbReference type="Gene3D" id="3.50.50.60">
    <property type="entry name" value="FAD/NAD(P)-binding domain"/>
    <property type="match status" value="2"/>
</dbReference>
<dbReference type="PATRIC" id="fig|1423813.3.peg.1874"/>
<comment type="subunit">
    <text evidence="2">Homodimer.</text>
</comment>
<dbReference type="Proteomes" id="UP000051733">
    <property type="component" value="Unassembled WGS sequence"/>
</dbReference>
<evidence type="ECO:0000259" key="12">
    <source>
        <dbReference type="Pfam" id="PF13192"/>
    </source>
</evidence>
<reference evidence="13 14" key="1">
    <citation type="journal article" date="2015" name="Genome Announc.">
        <title>Expanding the biotechnology potential of lactobacilli through comparative genomics of 213 strains and associated genera.</title>
        <authorList>
            <person name="Sun Z."/>
            <person name="Harris H.M."/>
            <person name="McCann A."/>
            <person name="Guo C."/>
            <person name="Argimon S."/>
            <person name="Zhang W."/>
            <person name="Yang X."/>
            <person name="Jeffery I.B."/>
            <person name="Cooney J.C."/>
            <person name="Kagawa T.F."/>
            <person name="Liu W."/>
            <person name="Song Y."/>
            <person name="Salvetti E."/>
            <person name="Wrobel A."/>
            <person name="Rasinkangas P."/>
            <person name="Parkhill J."/>
            <person name="Rea M.C."/>
            <person name="O'Sullivan O."/>
            <person name="Ritari J."/>
            <person name="Douillard F.P."/>
            <person name="Paul Ross R."/>
            <person name="Yang R."/>
            <person name="Briner A.E."/>
            <person name="Felis G.E."/>
            <person name="de Vos W.M."/>
            <person name="Barrangou R."/>
            <person name="Klaenhammer T.R."/>
            <person name="Caufield P.W."/>
            <person name="Cui Y."/>
            <person name="Zhang H."/>
            <person name="O'Toole P.W."/>
        </authorList>
    </citation>
    <scope>NUCLEOTIDE SEQUENCE [LARGE SCALE GENOMIC DNA]</scope>
    <source>
        <strain evidence="13 14">DSM 20634</strain>
    </source>
</reference>
<dbReference type="OrthoDB" id="9806179at2"/>
<sequence>MAIDSTVKQQLAAYLKLMEHEVTIRVDAGDDDRSQKVLAFVNEVAAMSPKINVKQGHLKRQPSFALDQTGQPASGIEFAGIPLGHEFTSFVLALLQVSGHAPKISEQDRHRIEAITADLHFETFASLSCHNCPDVVQALNIMSVLNSHISHKMIEGGMFQDEATEKNILAVPTVFLNGEEWHNGRATLSDLISKAAGETGPQKIEQDWINQLFDVLIIGGGPAAGSAAIYAARKGIRTAIVTDHFGGQPLDTLGIENIAGIDYVEGEQLMTTIASQVKKYGVAVLEGQQVTAIAKQSQQIDVTLASGDRLQTKTAIIATGARWRTIGVPGEAEFKNKGVAYCPHCDGPLYKGKDVAVIGGGNSGIEAAIDLAGICRHVTVLEFAPRLGADQVLQAKAGQLKNVTLITNAATQTITGDGRVTGLTYQDRATQVIKEIALDGVFVQIGLQPNTEWVPAAIDQNQHHEIIVDAKNATNLAGVFAAGDCTDSAYKQIVIATGAGASAALSAFDYLIRS</sequence>
<feature type="binding site" evidence="9">
    <location>
        <begin position="354"/>
        <end position="368"/>
    </location>
    <ligand>
        <name>NAD(+)</name>
        <dbReference type="ChEBI" id="CHEBI:57540"/>
    </ligand>
</feature>
<accession>A0A0R2A2W1</accession>
<dbReference type="GO" id="GO:0016668">
    <property type="term" value="F:oxidoreductase activity, acting on a sulfur group of donors, NAD(P) as acceptor"/>
    <property type="evidence" value="ECO:0007669"/>
    <property type="project" value="UniProtKB-ARBA"/>
</dbReference>
<comment type="cofactor">
    <cofactor evidence="9">
        <name>FAD</name>
        <dbReference type="ChEBI" id="CHEBI:57692"/>
    </cofactor>
    <text evidence="9">Binds 1 FAD per subunit.</text>
</comment>
<evidence type="ECO:0000256" key="8">
    <source>
        <dbReference type="ARBA" id="ARBA00023284"/>
    </source>
</evidence>
<keyword evidence="14" id="KW-1185">Reference proteome</keyword>
<feature type="domain" description="FAD/NAD(P)-binding" evidence="11">
    <location>
        <begin position="213"/>
        <end position="500"/>
    </location>
</feature>
<dbReference type="InterPro" id="IPR044141">
    <property type="entry name" value="AhpF_NTD_C"/>
</dbReference>
<dbReference type="InterPro" id="IPR044142">
    <property type="entry name" value="AhpF_NTD_N"/>
</dbReference>
<keyword evidence="7 10" id="KW-1015">Disulfide bond</keyword>
<evidence type="ECO:0000256" key="3">
    <source>
        <dbReference type="ARBA" id="ARBA00022630"/>
    </source>
</evidence>
<dbReference type="SUPFAM" id="SSF52833">
    <property type="entry name" value="Thioredoxin-like"/>
    <property type="match status" value="2"/>
</dbReference>
<dbReference type="InterPro" id="IPR036188">
    <property type="entry name" value="FAD/NAD-bd_sf"/>
</dbReference>
<keyword evidence="6 9" id="KW-0520">NAD</keyword>
<keyword evidence="5" id="KW-0560">Oxidoreductase</keyword>
<dbReference type="PRINTS" id="PR00469">
    <property type="entry name" value="PNDRDTASEII"/>
</dbReference>
<evidence type="ECO:0000256" key="1">
    <source>
        <dbReference type="ARBA" id="ARBA00009333"/>
    </source>
</evidence>
<keyword evidence="4 9" id="KW-0274">FAD</keyword>
<dbReference type="GO" id="GO:0005829">
    <property type="term" value="C:cytosol"/>
    <property type="evidence" value="ECO:0007669"/>
    <property type="project" value="UniProtKB-ARBA"/>
</dbReference>
<dbReference type="Gene3D" id="3.40.30.80">
    <property type="match status" value="1"/>
</dbReference>
<dbReference type="RefSeq" id="WP_057779185.1">
    <property type="nucleotide sequence ID" value="NZ_AYYY01000029.1"/>
</dbReference>
<proteinExistence type="inferred from homology"/>
<evidence type="ECO:0000256" key="7">
    <source>
        <dbReference type="ARBA" id="ARBA00023157"/>
    </source>
</evidence>
<gene>
    <name evidence="13" type="ORF">FC26_GL001844</name>
</gene>
<dbReference type="GO" id="GO:0051287">
    <property type="term" value="F:NAD binding"/>
    <property type="evidence" value="ECO:0007669"/>
    <property type="project" value="InterPro"/>
</dbReference>
<dbReference type="STRING" id="1423813.FC26_GL001844"/>
<evidence type="ECO:0000313" key="14">
    <source>
        <dbReference type="Proteomes" id="UP000051733"/>
    </source>
</evidence>